<reference evidence="1" key="1">
    <citation type="journal article" date="2023" name="Science">
        <title>Genome structures resolve the early diversification of teleost fishes.</title>
        <authorList>
            <person name="Parey E."/>
            <person name="Louis A."/>
            <person name="Montfort J."/>
            <person name="Bouchez O."/>
            <person name="Roques C."/>
            <person name="Iampietro C."/>
            <person name="Lluch J."/>
            <person name="Castinel A."/>
            <person name="Donnadieu C."/>
            <person name="Desvignes T."/>
            <person name="Floi Bucao C."/>
            <person name="Jouanno E."/>
            <person name="Wen M."/>
            <person name="Mejri S."/>
            <person name="Dirks R."/>
            <person name="Jansen H."/>
            <person name="Henkel C."/>
            <person name="Chen W.J."/>
            <person name="Zahm M."/>
            <person name="Cabau C."/>
            <person name="Klopp C."/>
            <person name="Thompson A.W."/>
            <person name="Robinson-Rechavi M."/>
            <person name="Braasch I."/>
            <person name="Lecointre G."/>
            <person name="Bobe J."/>
            <person name="Postlethwait J.H."/>
            <person name="Berthelot C."/>
            <person name="Roest Crollius H."/>
            <person name="Guiguen Y."/>
        </authorList>
    </citation>
    <scope>NUCLEOTIDE SEQUENCE</scope>
    <source>
        <strain evidence="1">WJC10195</strain>
    </source>
</reference>
<organism evidence="1 2">
    <name type="scientific">Synaphobranchus kaupii</name>
    <name type="common">Kaup's arrowtooth eel</name>
    <dbReference type="NCBI Taxonomy" id="118154"/>
    <lineage>
        <taxon>Eukaryota</taxon>
        <taxon>Metazoa</taxon>
        <taxon>Chordata</taxon>
        <taxon>Craniata</taxon>
        <taxon>Vertebrata</taxon>
        <taxon>Euteleostomi</taxon>
        <taxon>Actinopterygii</taxon>
        <taxon>Neopterygii</taxon>
        <taxon>Teleostei</taxon>
        <taxon>Anguilliformes</taxon>
        <taxon>Synaphobranchidae</taxon>
        <taxon>Synaphobranchus</taxon>
    </lineage>
</organism>
<dbReference type="AlphaFoldDB" id="A0A9Q1JBY4"/>
<keyword evidence="2" id="KW-1185">Reference proteome</keyword>
<dbReference type="Proteomes" id="UP001152622">
    <property type="component" value="Chromosome 2"/>
</dbReference>
<evidence type="ECO:0000313" key="1">
    <source>
        <dbReference type="EMBL" id="KAJ8376742.1"/>
    </source>
</evidence>
<gene>
    <name evidence="1" type="ORF">SKAU_G00073220</name>
</gene>
<dbReference type="EMBL" id="JAINUF010000002">
    <property type="protein sequence ID" value="KAJ8376742.1"/>
    <property type="molecule type" value="Genomic_DNA"/>
</dbReference>
<name>A0A9Q1JBY4_SYNKA</name>
<sequence length="160" mass="18094">MDDKPGFVSNSIASPKSASRTEEGVLVVIHQENCWRDLSGCFMLELQQLAEQPRASTDKILAWAGSAGEGKVGEKKECTALTSDRVEYRLHRRLWLDQKSWTHKHGRQPFPRALPPTLLSPQQVLVPQEVCRCSEGHLGEWKSEALGVEITLHRNTLPWR</sequence>
<proteinExistence type="predicted"/>
<protein>
    <submittedName>
        <fullName evidence="1">Uncharacterized protein</fullName>
    </submittedName>
</protein>
<accession>A0A9Q1JBY4</accession>
<evidence type="ECO:0000313" key="2">
    <source>
        <dbReference type="Proteomes" id="UP001152622"/>
    </source>
</evidence>
<comment type="caution">
    <text evidence="1">The sequence shown here is derived from an EMBL/GenBank/DDBJ whole genome shotgun (WGS) entry which is preliminary data.</text>
</comment>